<dbReference type="Proteomes" id="UP000319771">
    <property type="component" value="Unassembled WGS sequence"/>
</dbReference>
<protein>
    <submittedName>
        <fullName evidence="1">Uncharacterized protein</fullName>
    </submittedName>
</protein>
<sequence length="84" mass="8419">MIGSPVGSNVSGVGPKLGPTACSLCASARLVASTSPTGNGWCNGQDAKMILRAVQGLVPNAVTEQKCQNANPNAPPCQNCTPIP</sequence>
<evidence type="ECO:0000313" key="2">
    <source>
        <dbReference type="Proteomes" id="UP000319771"/>
    </source>
</evidence>
<dbReference type="AlphaFoldDB" id="A0A538UD92"/>
<gene>
    <name evidence="1" type="ORF">E6K81_02425</name>
</gene>
<organism evidence="1 2">
    <name type="scientific">Eiseniibacteriota bacterium</name>
    <dbReference type="NCBI Taxonomy" id="2212470"/>
    <lineage>
        <taxon>Bacteria</taxon>
        <taxon>Candidatus Eiseniibacteriota</taxon>
    </lineage>
</organism>
<proteinExistence type="predicted"/>
<evidence type="ECO:0000313" key="1">
    <source>
        <dbReference type="EMBL" id="TMQ73871.1"/>
    </source>
</evidence>
<accession>A0A538UD92</accession>
<dbReference type="EMBL" id="VBPB01000035">
    <property type="protein sequence ID" value="TMQ73871.1"/>
    <property type="molecule type" value="Genomic_DNA"/>
</dbReference>
<name>A0A538UD92_UNCEI</name>
<comment type="caution">
    <text evidence="1">The sequence shown here is derived from an EMBL/GenBank/DDBJ whole genome shotgun (WGS) entry which is preliminary data.</text>
</comment>
<reference evidence="1 2" key="1">
    <citation type="journal article" date="2019" name="Nat. Microbiol.">
        <title>Mediterranean grassland soil C-N compound turnover is dependent on rainfall and depth, and is mediated by genomically divergent microorganisms.</title>
        <authorList>
            <person name="Diamond S."/>
            <person name="Andeer P.F."/>
            <person name="Li Z."/>
            <person name="Crits-Christoph A."/>
            <person name="Burstein D."/>
            <person name="Anantharaman K."/>
            <person name="Lane K.R."/>
            <person name="Thomas B.C."/>
            <person name="Pan C."/>
            <person name="Northen T.R."/>
            <person name="Banfield J.F."/>
        </authorList>
    </citation>
    <scope>NUCLEOTIDE SEQUENCE [LARGE SCALE GENOMIC DNA]</scope>
    <source>
        <strain evidence="1">WS_11</strain>
    </source>
</reference>